<evidence type="ECO:0000313" key="2">
    <source>
        <dbReference type="EMBL" id="GBP92550.1"/>
    </source>
</evidence>
<accession>A0A4C1ZX34</accession>
<keyword evidence="3" id="KW-1185">Reference proteome</keyword>
<dbReference type="EMBL" id="BGZK01002284">
    <property type="protein sequence ID" value="GBP92550.1"/>
    <property type="molecule type" value="Genomic_DNA"/>
</dbReference>
<proteinExistence type="predicted"/>
<organism evidence="2 3">
    <name type="scientific">Eumeta variegata</name>
    <name type="common">Bagworm moth</name>
    <name type="synonym">Eumeta japonica</name>
    <dbReference type="NCBI Taxonomy" id="151549"/>
    <lineage>
        <taxon>Eukaryota</taxon>
        <taxon>Metazoa</taxon>
        <taxon>Ecdysozoa</taxon>
        <taxon>Arthropoda</taxon>
        <taxon>Hexapoda</taxon>
        <taxon>Insecta</taxon>
        <taxon>Pterygota</taxon>
        <taxon>Neoptera</taxon>
        <taxon>Endopterygota</taxon>
        <taxon>Lepidoptera</taxon>
        <taxon>Glossata</taxon>
        <taxon>Ditrysia</taxon>
        <taxon>Tineoidea</taxon>
        <taxon>Psychidae</taxon>
        <taxon>Oiketicinae</taxon>
        <taxon>Eumeta</taxon>
    </lineage>
</organism>
<keyword evidence="1" id="KW-0812">Transmembrane</keyword>
<keyword evidence="1" id="KW-0472">Membrane</keyword>
<sequence length="112" mass="12292">MSATGQAITIESRVQSKLRSNVRFPHMLCGPAADLKDPSISNITLARSTDISGNDRRRAAAAGAGRGGIHNDPRLQTTLLAYFVTTVLILYRRKKKGRGDARRAFVHRGFRS</sequence>
<protein>
    <submittedName>
        <fullName evidence="2">Uncharacterized protein</fullName>
    </submittedName>
</protein>
<dbReference type="Proteomes" id="UP000299102">
    <property type="component" value="Unassembled WGS sequence"/>
</dbReference>
<evidence type="ECO:0000313" key="3">
    <source>
        <dbReference type="Proteomes" id="UP000299102"/>
    </source>
</evidence>
<feature type="transmembrane region" description="Helical" evidence="1">
    <location>
        <begin position="75"/>
        <end position="93"/>
    </location>
</feature>
<keyword evidence="1" id="KW-1133">Transmembrane helix</keyword>
<gene>
    <name evidence="2" type="ORF">EVAR_68450_1</name>
</gene>
<evidence type="ECO:0000256" key="1">
    <source>
        <dbReference type="SAM" id="Phobius"/>
    </source>
</evidence>
<dbReference type="AlphaFoldDB" id="A0A4C1ZX34"/>
<reference evidence="2 3" key="1">
    <citation type="journal article" date="2019" name="Commun. Biol.">
        <title>The bagworm genome reveals a unique fibroin gene that provides high tensile strength.</title>
        <authorList>
            <person name="Kono N."/>
            <person name="Nakamura H."/>
            <person name="Ohtoshi R."/>
            <person name="Tomita M."/>
            <person name="Numata K."/>
            <person name="Arakawa K."/>
        </authorList>
    </citation>
    <scope>NUCLEOTIDE SEQUENCE [LARGE SCALE GENOMIC DNA]</scope>
</reference>
<name>A0A4C1ZX34_EUMVA</name>
<comment type="caution">
    <text evidence="2">The sequence shown here is derived from an EMBL/GenBank/DDBJ whole genome shotgun (WGS) entry which is preliminary data.</text>
</comment>